<evidence type="ECO:0000256" key="3">
    <source>
        <dbReference type="ARBA" id="ARBA00022989"/>
    </source>
</evidence>
<dbReference type="InterPro" id="IPR011577">
    <property type="entry name" value="Cyt_b561_bac/Ni-Hgenase"/>
</dbReference>
<evidence type="ECO:0000256" key="2">
    <source>
        <dbReference type="ARBA" id="ARBA00022692"/>
    </source>
</evidence>
<feature type="transmembrane region" description="Helical" evidence="5">
    <location>
        <begin position="58"/>
        <end position="79"/>
    </location>
</feature>
<feature type="transmembrane region" description="Helical" evidence="5">
    <location>
        <begin position="23"/>
        <end position="46"/>
    </location>
</feature>
<gene>
    <name evidence="7" type="ORF">ACFOE0_04645</name>
</gene>
<feature type="transmembrane region" description="Helical" evidence="5">
    <location>
        <begin position="160"/>
        <end position="183"/>
    </location>
</feature>
<keyword evidence="2 5" id="KW-0812">Transmembrane</keyword>
<feature type="domain" description="Cytochrome b561 bacterial/Ni-hydrogenase" evidence="6">
    <location>
        <begin position="18"/>
        <end position="184"/>
    </location>
</feature>
<evidence type="ECO:0000256" key="5">
    <source>
        <dbReference type="SAM" id="Phobius"/>
    </source>
</evidence>
<comment type="caution">
    <text evidence="7">The sequence shown here is derived from an EMBL/GenBank/DDBJ whole genome shotgun (WGS) entry which is preliminary data.</text>
</comment>
<dbReference type="RefSeq" id="WP_248935249.1">
    <property type="nucleotide sequence ID" value="NZ_JAKILF010000002.1"/>
</dbReference>
<feature type="transmembrane region" description="Helical" evidence="5">
    <location>
        <begin position="125"/>
        <end position="148"/>
    </location>
</feature>
<sequence length="187" mass="20781">MSDKHLSRGISFLFSRLPPAETWLHAIVMSAVLLQLLSSFFMHVHVDTPLTKLTPVDWYHVFAGLGLLMLAPVFIALLLKRRHLRDLYPWLFGQFQQLKTDLRILKGLSLPDAQPGGLAACVEGLGLLALLLAVFSGALWLAGITLGWQTASDLLGLHKALVGLIEAYVWGHGGFALLHLLVWRRHH</sequence>
<protein>
    <submittedName>
        <fullName evidence="7">Cytochrome b/b6 domain-containing protein</fullName>
    </submittedName>
</protein>
<evidence type="ECO:0000313" key="7">
    <source>
        <dbReference type="EMBL" id="MFC3137475.1"/>
    </source>
</evidence>
<dbReference type="EMBL" id="JBHRTD010000006">
    <property type="protein sequence ID" value="MFC3137475.1"/>
    <property type="molecule type" value="Genomic_DNA"/>
</dbReference>
<evidence type="ECO:0000313" key="8">
    <source>
        <dbReference type="Proteomes" id="UP001595621"/>
    </source>
</evidence>
<accession>A0ABV7G829</accession>
<comment type="subcellular location">
    <subcellularLocation>
        <location evidence="1">Membrane</location>
        <topology evidence="1">Multi-pass membrane protein</topology>
    </subcellularLocation>
</comment>
<evidence type="ECO:0000256" key="1">
    <source>
        <dbReference type="ARBA" id="ARBA00004141"/>
    </source>
</evidence>
<evidence type="ECO:0000256" key="4">
    <source>
        <dbReference type="ARBA" id="ARBA00023136"/>
    </source>
</evidence>
<keyword evidence="4 5" id="KW-0472">Membrane</keyword>
<reference evidence="8" key="1">
    <citation type="journal article" date="2019" name="Int. J. Syst. Evol. Microbiol.">
        <title>The Global Catalogue of Microorganisms (GCM) 10K type strain sequencing project: providing services to taxonomists for standard genome sequencing and annotation.</title>
        <authorList>
            <consortium name="The Broad Institute Genomics Platform"/>
            <consortium name="The Broad Institute Genome Sequencing Center for Infectious Disease"/>
            <person name="Wu L."/>
            <person name="Ma J."/>
        </authorList>
    </citation>
    <scope>NUCLEOTIDE SEQUENCE [LARGE SCALE GENOMIC DNA]</scope>
    <source>
        <strain evidence="8">KCTC 52277</strain>
    </source>
</reference>
<dbReference type="Proteomes" id="UP001595621">
    <property type="component" value="Unassembled WGS sequence"/>
</dbReference>
<keyword evidence="3 5" id="KW-1133">Transmembrane helix</keyword>
<name>A0ABV7G829_9GAMM</name>
<dbReference type="Pfam" id="PF01292">
    <property type="entry name" value="Ni_hydr_CYTB"/>
    <property type="match status" value="1"/>
</dbReference>
<evidence type="ECO:0000259" key="6">
    <source>
        <dbReference type="Pfam" id="PF01292"/>
    </source>
</evidence>
<proteinExistence type="predicted"/>
<keyword evidence="8" id="KW-1185">Reference proteome</keyword>
<organism evidence="7 8">
    <name type="scientific">Shewanella submarina</name>
    <dbReference type="NCBI Taxonomy" id="2016376"/>
    <lineage>
        <taxon>Bacteria</taxon>
        <taxon>Pseudomonadati</taxon>
        <taxon>Pseudomonadota</taxon>
        <taxon>Gammaproteobacteria</taxon>
        <taxon>Alteromonadales</taxon>
        <taxon>Shewanellaceae</taxon>
        <taxon>Shewanella</taxon>
    </lineage>
</organism>